<dbReference type="Pfam" id="PF00400">
    <property type="entry name" value="WD40"/>
    <property type="match status" value="4"/>
</dbReference>
<sequence>MATFASQPVLPRAVAVVPEASTDKCVLRAPAHVIGSSSRKPQLMSWKWGSDAVSLRCAQAETMLSVAVDPTGVWVAAGGVSGNLYLWRAGDGALVRVTRAHLKPISALTFAADGVRVLTGSEDCTVRSWSGVSLLDADAEADSAYRPEAQHTWRGHTLPVTSLRRCWGSGPDAPVASTSLDCSVRLFRPVSGTVLAVVSLPSPLYCSSVDMRGLRLVLGAGDGSVFVVPLRREAATEDVDVAGAEAGLEVASGLLAAVPPAHVSSSSSSSSSSSASSSSAAAAPASAPLGAASQLAPAVHAALDPSCSGLEIGSASLLAGHRACVHDVVVTSDGAAAITASADGTVRVWDLASGQETNALTGLTGAATALVLVPRACAPVQGARVEPLAPLAALAKHAVPLSQRREARRDTDGIDLSAVPVAKALVPAVGGGLRAPAVGVLGSEGAADDRLERAAATHRRAAADAARANSGAVLAAVAALRAGDPATALRACGLDDVATAVGTRRRAVGGKASGLSIEMGSDEPAGAAAGAKRARAAAAASNGSAAAAAAVSSGAASPDADAEKEALRARVAELESEAARWKLVNSKLVARLRSAGSQL</sequence>
<keyword evidence="6" id="KW-1185">Reference proteome</keyword>
<name>A0A5A8CBU2_CAFRO</name>
<dbReference type="PANTHER" id="PTHR18763">
    <property type="entry name" value="WD-REPEAT PROTEIN 18"/>
    <property type="match status" value="1"/>
</dbReference>
<dbReference type="Proteomes" id="UP000323011">
    <property type="component" value="Unassembled WGS sequence"/>
</dbReference>
<feature type="repeat" description="WD" evidence="3">
    <location>
        <begin position="98"/>
        <end position="130"/>
    </location>
</feature>
<dbReference type="Gene3D" id="2.130.10.10">
    <property type="entry name" value="YVTN repeat-like/Quinoprotein amine dehydrogenase"/>
    <property type="match status" value="2"/>
</dbReference>
<gene>
    <name evidence="5" type="ORF">FNF29_05549</name>
</gene>
<evidence type="ECO:0000256" key="4">
    <source>
        <dbReference type="SAM" id="Coils"/>
    </source>
</evidence>
<dbReference type="AlphaFoldDB" id="A0A5A8CBU2"/>
<feature type="repeat" description="WD" evidence="3">
    <location>
        <begin position="318"/>
        <end position="359"/>
    </location>
</feature>
<dbReference type="PROSITE" id="PS00678">
    <property type="entry name" value="WD_REPEATS_1"/>
    <property type="match status" value="1"/>
</dbReference>
<dbReference type="SUPFAM" id="SSF50978">
    <property type="entry name" value="WD40 repeat-like"/>
    <property type="match status" value="1"/>
</dbReference>
<dbReference type="PROSITE" id="PS50082">
    <property type="entry name" value="WD_REPEATS_2"/>
    <property type="match status" value="2"/>
</dbReference>
<comment type="caution">
    <text evidence="5">The sequence shown here is derived from an EMBL/GenBank/DDBJ whole genome shotgun (WGS) entry which is preliminary data.</text>
</comment>
<dbReference type="OMA" id="PRACAPV"/>
<organism evidence="5 6">
    <name type="scientific">Cafeteria roenbergensis</name>
    <name type="common">Marine flagellate</name>
    <dbReference type="NCBI Taxonomy" id="33653"/>
    <lineage>
        <taxon>Eukaryota</taxon>
        <taxon>Sar</taxon>
        <taxon>Stramenopiles</taxon>
        <taxon>Bigyra</taxon>
        <taxon>Opalozoa</taxon>
        <taxon>Bicosoecida</taxon>
        <taxon>Cafeteriaceae</taxon>
        <taxon>Cafeteria</taxon>
    </lineage>
</organism>
<dbReference type="PANTHER" id="PTHR18763:SF0">
    <property type="entry name" value="WD REPEAT-CONTAINING PROTEIN 18"/>
    <property type="match status" value="1"/>
</dbReference>
<dbReference type="PROSITE" id="PS50294">
    <property type="entry name" value="WD_REPEATS_REGION"/>
    <property type="match status" value="2"/>
</dbReference>
<reference evidence="5 6" key="1">
    <citation type="submission" date="2019-07" db="EMBL/GenBank/DDBJ databases">
        <title>Genomes of Cafeteria roenbergensis.</title>
        <authorList>
            <person name="Fischer M.G."/>
            <person name="Hackl T."/>
            <person name="Roman M."/>
        </authorList>
    </citation>
    <scope>NUCLEOTIDE SEQUENCE [LARGE SCALE GENOMIC DNA]</scope>
    <source>
        <strain evidence="5 6">BVI</strain>
    </source>
</reference>
<dbReference type="GO" id="GO:0120330">
    <property type="term" value="C:rixosome complex"/>
    <property type="evidence" value="ECO:0007669"/>
    <property type="project" value="TreeGrafter"/>
</dbReference>
<dbReference type="GO" id="GO:0006364">
    <property type="term" value="P:rRNA processing"/>
    <property type="evidence" value="ECO:0007669"/>
    <property type="project" value="TreeGrafter"/>
</dbReference>
<dbReference type="SMART" id="SM00320">
    <property type="entry name" value="WD40"/>
    <property type="match status" value="4"/>
</dbReference>
<dbReference type="InterPro" id="IPR036322">
    <property type="entry name" value="WD40_repeat_dom_sf"/>
</dbReference>
<feature type="coiled-coil region" evidence="4">
    <location>
        <begin position="557"/>
        <end position="584"/>
    </location>
</feature>
<dbReference type="InterPro" id="IPR001680">
    <property type="entry name" value="WD40_rpt"/>
</dbReference>
<dbReference type="GO" id="GO:0006261">
    <property type="term" value="P:DNA-templated DNA replication"/>
    <property type="evidence" value="ECO:0007669"/>
    <property type="project" value="TreeGrafter"/>
</dbReference>
<evidence type="ECO:0000313" key="5">
    <source>
        <dbReference type="EMBL" id="KAA0150109.1"/>
    </source>
</evidence>
<dbReference type="InterPro" id="IPR015943">
    <property type="entry name" value="WD40/YVTN_repeat-like_dom_sf"/>
</dbReference>
<dbReference type="InterPro" id="IPR019775">
    <property type="entry name" value="WD40_repeat_CS"/>
</dbReference>
<evidence type="ECO:0008006" key="7">
    <source>
        <dbReference type="Google" id="ProtNLM"/>
    </source>
</evidence>
<dbReference type="EMBL" id="VLTN01000037">
    <property type="protein sequence ID" value="KAA0150109.1"/>
    <property type="molecule type" value="Genomic_DNA"/>
</dbReference>
<proteinExistence type="predicted"/>
<protein>
    <recommendedName>
        <fullName evidence="7">WD repeat-containing protein 18</fullName>
    </recommendedName>
</protein>
<evidence type="ECO:0000313" key="6">
    <source>
        <dbReference type="Proteomes" id="UP000323011"/>
    </source>
</evidence>
<keyword evidence="1 3" id="KW-0853">WD repeat</keyword>
<accession>A0A5A8CBU2</accession>
<evidence type="ECO:0000256" key="1">
    <source>
        <dbReference type="ARBA" id="ARBA00022574"/>
    </source>
</evidence>
<evidence type="ECO:0000256" key="3">
    <source>
        <dbReference type="PROSITE-ProRule" id="PRU00221"/>
    </source>
</evidence>
<evidence type="ECO:0000256" key="2">
    <source>
        <dbReference type="ARBA" id="ARBA00022737"/>
    </source>
</evidence>
<keyword evidence="4" id="KW-0175">Coiled coil</keyword>
<dbReference type="GO" id="GO:0005656">
    <property type="term" value="C:nuclear pre-replicative complex"/>
    <property type="evidence" value="ECO:0007669"/>
    <property type="project" value="TreeGrafter"/>
</dbReference>
<keyword evidence="2" id="KW-0677">Repeat</keyword>
<dbReference type="InterPro" id="IPR045227">
    <property type="entry name" value="WDR18/Ipi3/RID3"/>
</dbReference>